<protein>
    <recommendedName>
        <fullName evidence="4">Conjugal transfer protein TrbC</fullName>
    </recommendedName>
</protein>
<feature type="transmembrane region" description="Helical" evidence="1">
    <location>
        <begin position="39"/>
        <end position="60"/>
    </location>
</feature>
<comment type="caution">
    <text evidence="2">The sequence shown here is derived from an EMBL/GenBank/DDBJ whole genome shotgun (WGS) entry which is preliminary data.</text>
</comment>
<keyword evidence="1" id="KW-0812">Transmembrane</keyword>
<evidence type="ECO:0000256" key="1">
    <source>
        <dbReference type="SAM" id="Phobius"/>
    </source>
</evidence>
<keyword evidence="1" id="KW-0472">Membrane</keyword>
<dbReference type="EMBL" id="JALXSQ010000024">
    <property type="protein sequence ID" value="MCT2043063.1"/>
    <property type="molecule type" value="Genomic_DNA"/>
</dbReference>
<name>A0ABT2HXM8_9MICO</name>
<sequence>MIETLTAAAGFVQDIPQPGPPTAPPGSDKVLDILAWAKWVALGIAILGIITLGAVMTIAHNRGSGDDFLQKLGWVAGGLVLIGAAGAIVGFFAG</sequence>
<reference evidence="2 3" key="1">
    <citation type="submission" date="2022-04" db="EMBL/GenBank/DDBJ databases">
        <title>Human microbiome associated bacterial genomes.</title>
        <authorList>
            <person name="Sandstrom S."/>
            <person name="Salamzade R."/>
            <person name="Kalan L.R."/>
        </authorList>
    </citation>
    <scope>NUCLEOTIDE SEQUENCE [LARGE SCALE GENOMIC DNA]</scope>
    <source>
        <strain evidence="3">p3-SID1799</strain>
    </source>
</reference>
<accession>A0ABT2HXM8</accession>
<feature type="transmembrane region" description="Helical" evidence="1">
    <location>
        <begin position="72"/>
        <end position="93"/>
    </location>
</feature>
<dbReference type="RefSeq" id="WP_260104335.1">
    <property type="nucleotide sequence ID" value="NZ_JALXSQ010000024.1"/>
</dbReference>
<evidence type="ECO:0008006" key="4">
    <source>
        <dbReference type="Google" id="ProtNLM"/>
    </source>
</evidence>
<proteinExistence type="predicted"/>
<evidence type="ECO:0000313" key="3">
    <source>
        <dbReference type="Proteomes" id="UP001525379"/>
    </source>
</evidence>
<evidence type="ECO:0000313" key="2">
    <source>
        <dbReference type="EMBL" id="MCT2043063.1"/>
    </source>
</evidence>
<organism evidence="2 3">
    <name type="scientific">Pseudoclavibacter albus</name>
    <dbReference type="NCBI Taxonomy" id="272241"/>
    <lineage>
        <taxon>Bacteria</taxon>
        <taxon>Bacillati</taxon>
        <taxon>Actinomycetota</taxon>
        <taxon>Actinomycetes</taxon>
        <taxon>Micrococcales</taxon>
        <taxon>Microbacteriaceae</taxon>
        <taxon>Pseudoclavibacter</taxon>
    </lineage>
</organism>
<keyword evidence="3" id="KW-1185">Reference proteome</keyword>
<keyword evidence="1" id="KW-1133">Transmembrane helix</keyword>
<dbReference type="Proteomes" id="UP001525379">
    <property type="component" value="Unassembled WGS sequence"/>
</dbReference>
<gene>
    <name evidence="2" type="ORF">M3D15_06920</name>
</gene>